<keyword evidence="5" id="KW-1185">Reference proteome</keyword>
<dbReference type="CDD" id="cd06223">
    <property type="entry name" value="PRTases_typeI"/>
    <property type="match status" value="1"/>
</dbReference>
<dbReference type="PATRIC" id="fig|1609981.3.peg.1177"/>
<dbReference type="Pfam" id="PF00156">
    <property type="entry name" value="Pribosyltran"/>
    <property type="match status" value="1"/>
</dbReference>
<dbReference type="EMBL" id="CP010904">
    <property type="protein sequence ID" value="AKJ64380.1"/>
    <property type="molecule type" value="Genomic_DNA"/>
</dbReference>
<dbReference type="Pfam" id="PF18912">
    <property type="entry name" value="DZR_2"/>
    <property type="match status" value="1"/>
</dbReference>
<comment type="similarity">
    <text evidence="1">Belongs to the ComF/GntX family.</text>
</comment>
<feature type="domain" description="Phosphoribosyltransferase" evidence="2">
    <location>
        <begin position="154"/>
        <end position="244"/>
    </location>
</feature>
<dbReference type="STRING" id="1307763.L21SP4_01128"/>
<dbReference type="InterPro" id="IPR029057">
    <property type="entry name" value="PRTase-like"/>
</dbReference>
<evidence type="ECO:0000313" key="4">
    <source>
        <dbReference type="EMBL" id="AKJ64380.1"/>
    </source>
</evidence>
<dbReference type="PANTHER" id="PTHR47505">
    <property type="entry name" value="DNA UTILIZATION PROTEIN YHGH"/>
    <property type="match status" value="1"/>
</dbReference>
<dbReference type="KEGG" id="vbl:L21SP4_01128"/>
<evidence type="ECO:0000313" key="5">
    <source>
        <dbReference type="Proteomes" id="UP000035268"/>
    </source>
</evidence>
<dbReference type="AlphaFoldDB" id="A0A0G3EHV3"/>
<dbReference type="SUPFAM" id="SSF53271">
    <property type="entry name" value="PRTase-like"/>
    <property type="match status" value="1"/>
</dbReference>
<accession>A0A0G3EHV3</accession>
<dbReference type="InterPro" id="IPR051910">
    <property type="entry name" value="ComF/GntX_DNA_util-trans"/>
</dbReference>
<gene>
    <name evidence="4" type="ORF">L21SP4_01128</name>
</gene>
<organism evidence="4 5">
    <name type="scientific">Kiritimatiella glycovorans</name>
    <dbReference type="NCBI Taxonomy" id="1307763"/>
    <lineage>
        <taxon>Bacteria</taxon>
        <taxon>Pseudomonadati</taxon>
        <taxon>Kiritimatiellota</taxon>
        <taxon>Kiritimatiellia</taxon>
        <taxon>Kiritimatiellales</taxon>
        <taxon>Kiritimatiellaceae</taxon>
        <taxon>Kiritimatiella</taxon>
    </lineage>
</organism>
<feature type="domain" description="Double zinc ribbon" evidence="3">
    <location>
        <begin position="15"/>
        <end position="74"/>
    </location>
</feature>
<dbReference type="RefSeq" id="WP_052881716.1">
    <property type="nucleotide sequence ID" value="NZ_CP010904.1"/>
</dbReference>
<proteinExistence type="inferred from homology"/>
<sequence length="245" mass="26871">MRISHHLTRHLASPALDLVYPRRCCACGARDPAPLRYLCWDCWSGMHPVAPPFCARCGDPVAGRIDHEYLCHACTSSDPAFDRARSAVRYDGPAREMLIALKYRHAIWLVPDLALMLEGLVRAEFRPGTPDAVVPVPLHRRRRRDRAYNQAGLIAGELARRLGVPCRPGMLKRVRDTGTQTRLTAAQRESNMRGAFRAAPGAVSAGAHILLIDDTMTTGATVRECARAFKLAGASKVDVATVARG</sequence>
<reference evidence="4 5" key="2">
    <citation type="journal article" date="2016" name="ISME J.">
        <title>Characterization of the first cultured representative of Verrucomicrobia subdivision 5 indicates the proposal of a novel phylum.</title>
        <authorList>
            <person name="Spring S."/>
            <person name="Bunk B."/>
            <person name="Sproer C."/>
            <person name="Schumann P."/>
            <person name="Rohde M."/>
            <person name="Tindall B.J."/>
            <person name="Klenk H.P."/>
        </authorList>
    </citation>
    <scope>NUCLEOTIDE SEQUENCE [LARGE SCALE GENOMIC DNA]</scope>
    <source>
        <strain evidence="4 5">L21-Fru-AB</strain>
    </source>
</reference>
<evidence type="ECO:0000259" key="3">
    <source>
        <dbReference type="Pfam" id="PF18912"/>
    </source>
</evidence>
<reference evidence="5" key="1">
    <citation type="submission" date="2015-02" db="EMBL/GenBank/DDBJ databases">
        <title>Description and complete genome sequence of the first cultured representative of the subdivision 5 of the Verrucomicrobia phylum.</title>
        <authorList>
            <person name="Spring S."/>
            <person name="Bunk B."/>
            <person name="Sproer C."/>
            <person name="Klenk H.-P."/>
        </authorList>
    </citation>
    <scope>NUCLEOTIDE SEQUENCE [LARGE SCALE GENOMIC DNA]</scope>
    <source>
        <strain evidence="5">L21-Fru-AB</strain>
    </source>
</reference>
<protein>
    <submittedName>
        <fullName evidence="4">DNA utilization protein GntX</fullName>
    </submittedName>
</protein>
<evidence type="ECO:0000259" key="2">
    <source>
        <dbReference type="Pfam" id="PF00156"/>
    </source>
</evidence>
<dbReference type="PANTHER" id="PTHR47505:SF1">
    <property type="entry name" value="DNA UTILIZATION PROTEIN YHGH"/>
    <property type="match status" value="1"/>
</dbReference>
<dbReference type="Proteomes" id="UP000035268">
    <property type="component" value="Chromosome"/>
</dbReference>
<dbReference type="InterPro" id="IPR044005">
    <property type="entry name" value="DZR_2"/>
</dbReference>
<evidence type="ECO:0000256" key="1">
    <source>
        <dbReference type="ARBA" id="ARBA00008007"/>
    </source>
</evidence>
<name>A0A0G3EHV3_9BACT</name>
<dbReference type="InterPro" id="IPR000836">
    <property type="entry name" value="PRTase_dom"/>
</dbReference>
<dbReference type="Gene3D" id="3.40.50.2020">
    <property type="match status" value="1"/>
</dbReference>
<dbReference type="OrthoDB" id="9779910at2"/>